<dbReference type="Pfam" id="PF08241">
    <property type="entry name" value="Methyltransf_11"/>
    <property type="match status" value="1"/>
</dbReference>
<sequence length="298" mass="34156">MSDTHELPIHPVWVKQQSERRSGNQDADFFYDEIAQRLMEKLDPIVINVQHLVDMGCHEGQRYETLRQKFPQARYTGVDISSRALEKARKRCRPASLIARWLKKTPVTFLEHDMAKTDIAPESVDMIWSNLSLFWHPSPERVFAEWRRILRPEGLCLFTTLGPGNFLQLRQAVADAQLSSRLMPYTDMHDLGDMLVNAGFSDPVMEQEVITLQYKKPETLLKDVYALGGNASKGQSPGLKGRGFYQKLCQALEAQRKPDGYLHLDLEVVYGHAWRANMVQRGPSEVGISLQSIQKRMF</sequence>
<dbReference type="InterPro" id="IPR013216">
    <property type="entry name" value="Methyltransf_11"/>
</dbReference>
<dbReference type="PANTHER" id="PTHR13090:SF1">
    <property type="entry name" value="ARGININE-HYDROXYLASE NDUFAF5, MITOCHONDRIAL"/>
    <property type="match status" value="1"/>
</dbReference>
<evidence type="ECO:0000313" key="4">
    <source>
        <dbReference type="EMBL" id="AIL32094.1"/>
    </source>
</evidence>
<dbReference type="Proteomes" id="UP000028945">
    <property type="component" value="Chromosome"/>
</dbReference>
<dbReference type="KEGG" id="bpsi:IX83_01035"/>
<dbReference type="SUPFAM" id="SSF53335">
    <property type="entry name" value="S-adenosyl-L-methionine-dependent methyltransferases"/>
    <property type="match status" value="1"/>
</dbReference>
<protein>
    <recommendedName>
        <fullName evidence="3">Methyltransferase type 11 domain-containing protein</fullName>
    </recommendedName>
</protein>
<accession>A0A077DBQ5</accession>
<dbReference type="InterPro" id="IPR050602">
    <property type="entry name" value="Malonyl-ACP_OMT"/>
</dbReference>
<feature type="domain" description="Methyltransferase type 11" evidence="3">
    <location>
        <begin position="53"/>
        <end position="158"/>
    </location>
</feature>
<dbReference type="OrthoDB" id="9760689at2"/>
<dbReference type="RefSeq" id="WP_038498142.1">
    <property type="nucleotide sequence ID" value="NZ_AFWK01000091.1"/>
</dbReference>
<keyword evidence="2" id="KW-0808">Transferase</keyword>
<reference evidence="4 5" key="1">
    <citation type="journal article" date="2014" name="BMC Genomics">
        <title>A genomic perspective on a new bacterial genus and species from the Alcaligenaceae family, Basilea psittacipulmonis.</title>
        <authorList>
            <person name="Whiteson K.L."/>
            <person name="Hernandez D."/>
            <person name="Lazarevic V."/>
            <person name="Gaia N."/>
            <person name="Farinelli L."/>
            <person name="Francois P."/>
            <person name="Pilo P."/>
            <person name="Frey J."/>
            <person name="Schrenzel J."/>
        </authorList>
    </citation>
    <scope>NUCLEOTIDE SEQUENCE [LARGE SCALE GENOMIC DNA]</scope>
    <source>
        <strain evidence="4 5">DSM 24701</strain>
    </source>
</reference>
<organism evidence="4 5">
    <name type="scientific">Basilea psittacipulmonis DSM 24701</name>
    <dbReference type="NCBI Taxonomy" id="1072685"/>
    <lineage>
        <taxon>Bacteria</taxon>
        <taxon>Pseudomonadati</taxon>
        <taxon>Pseudomonadota</taxon>
        <taxon>Betaproteobacteria</taxon>
        <taxon>Burkholderiales</taxon>
        <taxon>Alcaligenaceae</taxon>
        <taxon>Basilea</taxon>
    </lineage>
</organism>
<dbReference type="GO" id="GO:0008757">
    <property type="term" value="F:S-adenosylmethionine-dependent methyltransferase activity"/>
    <property type="evidence" value="ECO:0007669"/>
    <property type="project" value="InterPro"/>
</dbReference>
<evidence type="ECO:0000256" key="1">
    <source>
        <dbReference type="ARBA" id="ARBA00022603"/>
    </source>
</evidence>
<evidence type="ECO:0000313" key="5">
    <source>
        <dbReference type="Proteomes" id="UP000028945"/>
    </source>
</evidence>
<dbReference type="GO" id="GO:0032259">
    <property type="term" value="P:methylation"/>
    <property type="evidence" value="ECO:0007669"/>
    <property type="project" value="UniProtKB-KW"/>
</dbReference>
<evidence type="ECO:0000259" key="3">
    <source>
        <dbReference type="Pfam" id="PF08241"/>
    </source>
</evidence>
<dbReference type="STRING" id="1072685.IX83_01035"/>
<dbReference type="InterPro" id="IPR029063">
    <property type="entry name" value="SAM-dependent_MTases_sf"/>
</dbReference>
<keyword evidence="1" id="KW-0489">Methyltransferase</keyword>
<evidence type="ECO:0000256" key="2">
    <source>
        <dbReference type="ARBA" id="ARBA00022679"/>
    </source>
</evidence>
<dbReference type="HOGENOM" id="CLU_046586_2_1_4"/>
<dbReference type="AlphaFoldDB" id="A0A077DBQ5"/>
<name>A0A077DBQ5_9BURK</name>
<dbReference type="Gene3D" id="3.40.50.150">
    <property type="entry name" value="Vaccinia Virus protein VP39"/>
    <property type="match status" value="1"/>
</dbReference>
<proteinExistence type="predicted"/>
<dbReference type="CDD" id="cd02440">
    <property type="entry name" value="AdoMet_MTases"/>
    <property type="match status" value="1"/>
</dbReference>
<gene>
    <name evidence="4" type="ORF">IX83_01035</name>
</gene>
<dbReference type="EMBL" id="CP009238">
    <property type="protein sequence ID" value="AIL32094.1"/>
    <property type="molecule type" value="Genomic_DNA"/>
</dbReference>
<keyword evidence="5" id="KW-1185">Reference proteome</keyword>
<dbReference type="eggNOG" id="COG2226">
    <property type="taxonomic scope" value="Bacteria"/>
</dbReference>
<dbReference type="PANTHER" id="PTHR13090">
    <property type="entry name" value="ARGININE-HYDROXYLASE NDUFAF5, MITOCHONDRIAL"/>
    <property type="match status" value="1"/>
</dbReference>